<dbReference type="GO" id="GO:0030788">
    <property type="term" value="F:precorrin-2 C20-methyltransferase activity"/>
    <property type="evidence" value="ECO:0007669"/>
    <property type="project" value="UniProtKB-EC"/>
</dbReference>
<comment type="pathway">
    <text evidence="1">Cofactor biosynthesis; adenosylcobalamin biosynthesis.</text>
</comment>
<reference evidence="9" key="1">
    <citation type="journal article" date="2024" name="Syst. Appl. Microbiol.">
        <title>First single-strain enrichments of Electrothrix cable bacteria, description of E. aestuarii sp. nov. and E. rattekaaiensis sp. nov., and proposal of a cable bacteria taxonomy following the rules of the SeqCode.</title>
        <authorList>
            <person name="Plum-Jensen L.E."/>
            <person name="Schramm A."/>
            <person name="Marshall I.P.G."/>
        </authorList>
    </citation>
    <scope>NUCLEOTIDE SEQUENCE</scope>
    <source>
        <strain evidence="9">Rat1</strain>
    </source>
</reference>
<keyword evidence="4 9" id="KW-0489">Methyltransferase</keyword>
<dbReference type="Gene3D" id="3.30.950.10">
    <property type="entry name" value="Methyltransferase, Cobalt-precorrin-4 Transmethylase, Domain 2"/>
    <property type="match status" value="1"/>
</dbReference>
<dbReference type="InterPro" id="IPR000878">
    <property type="entry name" value="4pyrrol_Mease"/>
</dbReference>
<dbReference type="EC" id="2.1.1.130" evidence="9"/>
<reference evidence="9" key="2">
    <citation type="submission" date="2024-06" db="EMBL/GenBank/DDBJ databases">
        <authorList>
            <person name="Plum-Jensen L.E."/>
            <person name="Schramm A."/>
            <person name="Marshall I.P.G."/>
        </authorList>
    </citation>
    <scope>NUCLEOTIDE SEQUENCE</scope>
    <source>
        <strain evidence="9">Rat1</strain>
    </source>
</reference>
<dbReference type="KEGG" id="eaj:Q3M24_17815"/>
<keyword evidence="3" id="KW-0169">Cobalamin biosynthesis</keyword>
<evidence type="ECO:0000259" key="8">
    <source>
        <dbReference type="Pfam" id="PF00590"/>
    </source>
</evidence>
<dbReference type="CDD" id="cd11645">
    <property type="entry name" value="Precorrin_2_C20_MT"/>
    <property type="match status" value="1"/>
</dbReference>
<evidence type="ECO:0000256" key="7">
    <source>
        <dbReference type="PIRNR" id="PIRNR036427"/>
    </source>
</evidence>
<dbReference type="SUPFAM" id="SSF53790">
    <property type="entry name" value="Tetrapyrrole methylase"/>
    <property type="match status" value="1"/>
</dbReference>
<organism evidence="9">
    <name type="scientific">Candidatus Electrothrix aestuarii</name>
    <dbReference type="NCBI Taxonomy" id="3062594"/>
    <lineage>
        <taxon>Bacteria</taxon>
        <taxon>Pseudomonadati</taxon>
        <taxon>Thermodesulfobacteriota</taxon>
        <taxon>Desulfobulbia</taxon>
        <taxon>Desulfobulbales</taxon>
        <taxon>Desulfobulbaceae</taxon>
        <taxon>Candidatus Electrothrix</taxon>
    </lineage>
</organism>
<dbReference type="PANTHER" id="PTHR43467:SF2">
    <property type="entry name" value="COBALT-PRECORRIN-2 C(20)-METHYLTRANSFERASE"/>
    <property type="match status" value="1"/>
</dbReference>
<gene>
    <name evidence="9" type="primary">cobI</name>
    <name evidence="9" type="ORF">Q3M24_17815</name>
</gene>
<dbReference type="Pfam" id="PF00590">
    <property type="entry name" value="TP_methylase"/>
    <property type="match status" value="1"/>
</dbReference>
<dbReference type="NCBIfam" id="TIGR01467">
    <property type="entry name" value="cobI_cbiL"/>
    <property type="match status" value="1"/>
</dbReference>
<feature type="domain" description="Tetrapyrrole methylase" evidence="8">
    <location>
        <begin position="9"/>
        <end position="229"/>
    </location>
</feature>
<dbReference type="PIRSF" id="PIRSF036427">
    <property type="entry name" value="Precrrn-2_mtase"/>
    <property type="match status" value="1"/>
</dbReference>
<evidence type="ECO:0000313" key="9">
    <source>
        <dbReference type="EMBL" id="XCN72148.1"/>
    </source>
</evidence>
<dbReference type="Gene3D" id="3.40.1010.10">
    <property type="entry name" value="Cobalt-precorrin-4 Transmethylase, Domain 1"/>
    <property type="match status" value="1"/>
</dbReference>
<accession>A0AAU8LTD4</accession>
<name>A0AAU8LTD4_9BACT</name>
<evidence type="ECO:0000256" key="5">
    <source>
        <dbReference type="ARBA" id="ARBA00022679"/>
    </source>
</evidence>
<evidence type="ECO:0000256" key="3">
    <source>
        <dbReference type="ARBA" id="ARBA00022573"/>
    </source>
</evidence>
<proteinExistence type="inferred from homology"/>
<dbReference type="InterPro" id="IPR014776">
    <property type="entry name" value="4pyrrole_Mease_sub2"/>
</dbReference>
<dbReference type="InterPro" id="IPR035996">
    <property type="entry name" value="4pyrrol_Methylase_sf"/>
</dbReference>
<dbReference type="GO" id="GO:0032259">
    <property type="term" value="P:methylation"/>
    <property type="evidence" value="ECO:0007669"/>
    <property type="project" value="UniProtKB-KW"/>
</dbReference>
<evidence type="ECO:0000256" key="2">
    <source>
        <dbReference type="ARBA" id="ARBA00005879"/>
    </source>
</evidence>
<protein>
    <submittedName>
        <fullName evidence="9">Precorrin-2 C(20)-methyltransferase</fullName>
        <ecNumber evidence="9">2.1.1.130</ecNumber>
    </submittedName>
</protein>
<dbReference type="GO" id="GO:0009236">
    <property type="term" value="P:cobalamin biosynthetic process"/>
    <property type="evidence" value="ECO:0007669"/>
    <property type="project" value="UniProtKB-UniRule"/>
</dbReference>
<sequence>MKQGKSQGRLYLVGVGPGDPELMTYKAVRVLEQTKVWVAPKAKADGASAALQIASAMVGLADKEVLEVRFPMKKIRLEQEHDPEVQQGWQEAARIVLERLDQGEDVAFPTLGDPGLYSTSFYLLNTLQELRQELPVTIIPGITAMSACSAQVNAPLGLGDDVLSVVPAAFDDARLRDILQNSDAVVLMKVFRRLPAVIEVLDELGLTDKAVLLERCGMEGQHIYTDIREAAEKELHYFSTLLVRKKQISKVAA</sequence>
<dbReference type="PANTHER" id="PTHR43467">
    <property type="entry name" value="COBALT-PRECORRIN-2 C(20)-METHYLTRANSFERASE"/>
    <property type="match status" value="1"/>
</dbReference>
<evidence type="ECO:0000256" key="6">
    <source>
        <dbReference type="ARBA" id="ARBA00022691"/>
    </source>
</evidence>
<evidence type="ECO:0000256" key="4">
    <source>
        <dbReference type="ARBA" id="ARBA00022603"/>
    </source>
</evidence>
<evidence type="ECO:0000256" key="1">
    <source>
        <dbReference type="ARBA" id="ARBA00004953"/>
    </source>
</evidence>
<dbReference type="InterPro" id="IPR006364">
    <property type="entry name" value="CobI/CbiL/CobIJ_dom"/>
</dbReference>
<comment type="similarity">
    <text evidence="2 7">Belongs to the precorrin methyltransferase family.</text>
</comment>
<keyword evidence="5 9" id="KW-0808">Transferase</keyword>
<dbReference type="InterPro" id="IPR012382">
    <property type="entry name" value="CobI/CbiL"/>
</dbReference>
<dbReference type="EMBL" id="CP159373">
    <property type="protein sequence ID" value="XCN72148.1"/>
    <property type="molecule type" value="Genomic_DNA"/>
</dbReference>
<dbReference type="InterPro" id="IPR014777">
    <property type="entry name" value="4pyrrole_Mease_sub1"/>
</dbReference>
<dbReference type="AlphaFoldDB" id="A0AAU8LTD4"/>
<keyword evidence="6" id="KW-0949">S-adenosyl-L-methionine</keyword>